<sequence length="256" mass="28142">MMKGNKKKVAGMMMLVFIVIICWGLIDLLPTIGDPDSAPNTHISKVFIEEGPEQTDAANLVTGVLADYRGFDTFLETTVMYLAGFAVAMVLSNWLRKHWNADIFRATESFGGIDVKVTMPFIILFLLLYAAYVLFHGEVSLGGGFQAGALIALAFILYTLIGNLELNTVMLTQHFAVCVGGIGVMIYGVTGLLPLFYGGKFLEYSKLPFYVEETAKLHSIGIIFIETGVTICVMATIITILEAVLERNSLYDDRNK</sequence>
<dbReference type="InterPro" id="IPR046806">
    <property type="entry name" value="MrpA_C/MbhE"/>
</dbReference>
<feature type="transmembrane region" description="Helical" evidence="7">
    <location>
        <begin position="141"/>
        <end position="162"/>
    </location>
</feature>
<evidence type="ECO:0000256" key="7">
    <source>
        <dbReference type="SAM" id="Phobius"/>
    </source>
</evidence>
<dbReference type="GO" id="GO:0005886">
    <property type="term" value="C:plasma membrane"/>
    <property type="evidence" value="ECO:0007669"/>
    <property type="project" value="UniProtKB-SubCell"/>
</dbReference>
<evidence type="ECO:0000256" key="3">
    <source>
        <dbReference type="ARBA" id="ARBA00022475"/>
    </source>
</evidence>
<dbReference type="Pfam" id="PF20501">
    <property type="entry name" value="MbhE"/>
    <property type="match status" value="1"/>
</dbReference>
<keyword evidence="4 7" id="KW-0812">Transmembrane</keyword>
<dbReference type="STRING" id="1776384.GCA_900086585_02107"/>
<evidence type="ECO:0000259" key="9">
    <source>
        <dbReference type="Pfam" id="PF20501"/>
    </source>
</evidence>
<dbReference type="PANTHER" id="PTHR33932:SF4">
    <property type="entry name" value="NA(+)_H(+) ANTIPORTER SUBUNIT B"/>
    <property type="match status" value="1"/>
</dbReference>
<dbReference type="AlphaFoldDB" id="A0A415DY74"/>
<comment type="caution">
    <text evidence="10">The sequence shown here is derived from an EMBL/GenBank/DDBJ whole genome shotgun (WGS) entry which is preliminary data.</text>
</comment>
<feature type="domain" description="MrpA C-terminal/MbhE" evidence="9">
    <location>
        <begin position="41"/>
        <end position="91"/>
    </location>
</feature>
<feature type="transmembrane region" description="Helical" evidence="7">
    <location>
        <begin position="12"/>
        <end position="32"/>
    </location>
</feature>
<dbReference type="Proteomes" id="UP000284841">
    <property type="component" value="Unassembled WGS sequence"/>
</dbReference>
<evidence type="ECO:0000256" key="2">
    <source>
        <dbReference type="ARBA" id="ARBA00009425"/>
    </source>
</evidence>
<dbReference type="GeneID" id="83004465"/>
<dbReference type="EMBL" id="QRMS01000004">
    <property type="protein sequence ID" value="RHJ85809.1"/>
    <property type="molecule type" value="Genomic_DNA"/>
</dbReference>
<keyword evidence="5 7" id="KW-1133">Transmembrane helix</keyword>
<dbReference type="InterPro" id="IPR007182">
    <property type="entry name" value="MnhB"/>
</dbReference>
<dbReference type="RefSeq" id="WP_067537711.1">
    <property type="nucleotide sequence ID" value="NZ_AP025567.1"/>
</dbReference>
<evidence type="ECO:0000256" key="5">
    <source>
        <dbReference type="ARBA" id="ARBA00022989"/>
    </source>
</evidence>
<feature type="transmembrane region" description="Helical" evidence="7">
    <location>
        <begin position="78"/>
        <end position="96"/>
    </location>
</feature>
<name>A0A415DY74_9FIRM</name>
<dbReference type="Pfam" id="PF04039">
    <property type="entry name" value="MnhB"/>
    <property type="match status" value="1"/>
</dbReference>
<keyword evidence="3" id="KW-1003">Cell membrane</keyword>
<evidence type="ECO:0000256" key="1">
    <source>
        <dbReference type="ARBA" id="ARBA00004651"/>
    </source>
</evidence>
<accession>A0A415DY74</accession>
<feature type="transmembrane region" description="Helical" evidence="7">
    <location>
        <begin position="174"/>
        <end position="197"/>
    </location>
</feature>
<feature type="domain" description="Na+/H+ antiporter MnhB subunit-related protein" evidence="8">
    <location>
        <begin position="116"/>
        <end position="238"/>
    </location>
</feature>
<proteinExistence type="inferred from homology"/>
<feature type="transmembrane region" description="Helical" evidence="7">
    <location>
        <begin position="217"/>
        <end position="245"/>
    </location>
</feature>
<dbReference type="OrthoDB" id="9798859at2"/>
<dbReference type="PANTHER" id="PTHR33932">
    <property type="entry name" value="NA(+)/H(+) ANTIPORTER SUBUNIT B"/>
    <property type="match status" value="1"/>
</dbReference>
<organism evidence="10 11">
    <name type="scientific">Emergencia timonensis</name>
    <dbReference type="NCBI Taxonomy" id="1776384"/>
    <lineage>
        <taxon>Bacteria</taxon>
        <taxon>Bacillati</taxon>
        <taxon>Bacillota</taxon>
        <taxon>Clostridia</taxon>
        <taxon>Peptostreptococcales</taxon>
        <taxon>Anaerovoracaceae</taxon>
        <taxon>Emergencia</taxon>
    </lineage>
</organism>
<evidence type="ECO:0000313" key="10">
    <source>
        <dbReference type="EMBL" id="RHJ85809.1"/>
    </source>
</evidence>
<gene>
    <name evidence="10" type="ORF">DW099_13255</name>
</gene>
<comment type="similarity">
    <text evidence="2">Belongs to the CPA3 antiporters (TC 2.A.63) subunit B family.</text>
</comment>
<protein>
    <submittedName>
        <fullName evidence="10">Uncharacterized protein</fullName>
    </submittedName>
</protein>
<evidence type="ECO:0000256" key="4">
    <source>
        <dbReference type="ARBA" id="ARBA00022692"/>
    </source>
</evidence>
<keyword evidence="6 7" id="KW-0472">Membrane</keyword>
<evidence type="ECO:0000256" key="6">
    <source>
        <dbReference type="ARBA" id="ARBA00023136"/>
    </source>
</evidence>
<dbReference type="InterPro" id="IPR050622">
    <property type="entry name" value="CPA3_antiporter_subunitB"/>
</dbReference>
<keyword evidence="11" id="KW-1185">Reference proteome</keyword>
<feature type="transmembrane region" description="Helical" evidence="7">
    <location>
        <begin position="117"/>
        <end position="135"/>
    </location>
</feature>
<evidence type="ECO:0000313" key="11">
    <source>
        <dbReference type="Proteomes" id="UP000284841"/>
    </source>
</evidence>
<comment type="subcellular location">
    <subcellularLocation>
        <location evidence="1">Cell membrane</location>
        <topology evidence="1">Multi-pass membrane protein</topology>
    </subcellularLocation>
</comment>
<evidence type="ECO:0000259" key="8">
    <source>
        <dbReference type="Pfam" id="PF04039"/>
    </source>
</evidence>
<reference evidence="10 11" key="1">
    <citation type="submission" date="2018-08" db="EMBL/GenBank/DDBJ databases">
        <title>A genome reference for cultivated species of the human gut microbiota.</title>
        <authorList>
            <person name="Zou Y."/>
            <person name="Xue W."/>
            <person name="Luo G."/>
        </authorList>
    </citation>
    <scope>NUCLEOTIDE SEQUENCE [LARGE SCALE GENOMIC DNA]</scope>
    <source>
        <strain evidence="10 11">AM07-24</strain>
    </source>
</reference>